<feature type="region of interest" description="Disordered" evidence="1">
    <location>
        <begin position="1"/>
        <end position="82"/>
    </location>
</feature>
<accession>A0A0C3QHJ7</accession>
<sequence>MGFLDRFRSKHKKSASKSDEPTFSIQPAPAEPPQVGGGLRNDGAFAPFKATGPQIPNPETLNSLEEPLSREELHKRAEELNK</sequence>
<dbReference type="EMBL" id="KN822964">
    <property type="protein sequence ID" value="KIO31315.1"/>
    <property type="molecule type" value="Genomic_DNA"/>
</dbReference>
<gene>
    <name evidence="2" type="ORF">M407DRAFT_19691</name>
</gene>
<evidence type="ECO:0000256" key="1">
    <source>
        <dbReference type="SAM" id="MobiDB-lite"/>
    </source>
</evidence>
<dbReference type="Proteomes" id="UP000054248">
    <property type="component" value="Unassembled WGS sequence"/>
</dbReference>
<name>A0A0C3QHJ7_9AGAM</name>
<reference evidence="3" key="2">
    <citation type="submission" date="2015-01" db="EMBL/GenBank/DDBJ databases">
        <title>Evolutionary Origins and Diversification of the Mycorrhizal Mutualists.</title>
        <authorList>
            <consortium name="DOE Joint Genome Institute"/>
            <consortium name="Mycorrhizal Genomics Consortium"/>
            <person name="Kohler A."/>
            <person name="Kuo A."/>
            <person name="Nagy L.G."/>
            <person name="Floudas D."/>
            <person name="Copeland A."/>
            <person name="Barry K.W."/>
            <person name="Cichocki N."/>
            <person name="Veneault-Fourrey C."/>
            <person name="LaButti K."/>
            <person name="Lindquist E.A."/>
            <person name="Lipzen A."/>
            <person name="Lundell T."/>
            <person name="Morin E."/>
            <person name="Murat C."/>
            <person name="Riley R."/>
            <person name="Ohm R."/>
            <person name="Sun H."/>
            <person name="Tunlid A."/>
            <person name="Henrissat B."/>
            <person name="Grigoriev I.V."/>
            <person name="Hibbett D.S."/>
            <person name="Martin F."/>
        </authorList>
    </citation>
    <scope>NUCLEOTIDE SEQUENCE [LARGE SCALE GENOMIC DNA]</scope>
    <source>
        <strain evidence="3">MUT 4182</strain>
    </source>
</reference>
<feature type="compositionally biased region" description="Basic and acidic residues" evidence="1">
    <location>
        <begin position="67"/>
        <end position="82"/>
    </location>
</feature>
<evidence type="ECO:0000313" key="3">
    <source>
        <dbReference type="Proteomes" id="UP000054248"/>
    </source>
</evidence>
<protein>
    <submittedName>
        <fullName evidence="2">Uncharacterized protein</fullName>
    </submittedName>
</protein>
<dbReference type="AlphaFoldDB" id="A0A0C3QHJ7"/>
<reference evidence="2 3" key="1">
    <citation type="submission" date="2014-04" db="EMBL/GenBank/DDBJ databases">
        <authorList>
            <consortium name="DOE Joint Genome Institute"/>
            <person name="Kuo A."/>
            <person name="Girlanda M."/>
            <person name="Perotto S."/>
            <person name="Kohler A."/>
            <person name="Nagy L.G."/>
            <person name="Floudas D."/>
            <person name="Copeland A."/>
            <person name="Barry K.W."/>
            <person name="Cichocki N."/>
            <person name="Veneault-Fourrey C."/>
            <person name="LaButti K."/>
            <person name="Lindquist E.A."/>
            <person name="Lipzen A."/>
            <person name="Lundell T."/>
            <person name="Morin E."/>
            <person name="Murat C."/>
            <person name="Sun H."/>
            <person name="Tunlid A."/>
            <person name="Henrissat B."/>
            <person name="Grigoriev I.V."/>
            <person name="Hibbett D.S."/>
            <person name="Martin F."/>
            <person name="Nordberg H.P."/>
            <person name="Cantor M.N."/>
            <person name="Hua S.X."/>
        </authorList>
    </citation>
    <scope>NUCLEOTIDE SEQUENCE [LARGE SCALE GENOMIC DNA]</scope>
    <source>
        <strain evidence="2 3">MUT 4182</strain>
    </source>
</reference>
<dbReference type="STRING" id="1051891.A0A0C3QHJ7"/>
<dbReference type="HOGENOM" id="CLU_152691_1_0_1"/>
<proteinExistence type="predicted"/>
<evidence type="ECO:0000313" key="2">
    <source>
        <dbReference type="EMBL" id="KIO31315.1"/>
    </source>
</evidence>
<dbReference type="OrthoDB" id="2532734at2759"/>
<organism evidence="2 3">
    <name type="scientific">Tulasnella calospora MUT 4182</name>
    <dbReference type="NCBI Taxonomy" id="1051891"/>
    <lineage>
        <taxon>Eukaryota</taxon>
        <taxon>Fungi</taxon>
        <taxon>Dikarya</taxon>
        <taxon>Basidiomycota</taxon>
        <taxon>Agaricomycotina</taxon>
        <taxon>Agaricomycetes</taxon>
        <taxon>Cantharellales</taxon>
        <taxon>Tulasnellaceae</taxon>
        <taxon>Tulasnella</taxon>
    </lineage>
</organism>
<keyword evidence="3" id="KW-1185">Reference proteome</keyword>